<dbReference type="EMBL" id="JBJJXI010000123">
    <property type="protein sequence ID" value="KAL3389364.1"/>
    <property type="molecule type" value="Genomic_DNA"/>
</dbReference>
<evidence type="ECO:0000313" key="2">
    <source>
        <dbReference type="EMBL" id="KAL3389364.1"/>
    </source>
</evidence>
<feature type="coiled-coil region" evidence="1">
    <location>
        <begin position="115"/>
        <end position="142"/>
    </location>
</feature>
<evidence type="ECO:0000256" key="1">
    <source>
        <dbReference type="SAM" id="Coils"/>
    </source>
</evidence>
<keyword evidence="1" id="KW-0175">Coiled coil</keyword>
<name>A0ABD2W9E3_9HYME</name>
<gene>
    <name evidence="2" type="ORF">TKK_015598</name>
</gene>
<comment type="caution">
    <text evidence="2">The sequence shown here is derived from an EMBL/GenBank/DDBJ whole genome shotgun (WGS) entry which is preliminary data.</text>
</comment>
<dbReference type="AlphaFoldDB" id="A0ABD2W9E3"/>
<evidence type="ECO:0000313" key="3">
    <source>
        <dbReference type="Proteomes" id="UP001627154"/>
    </source>
</evidence>
<organism evidence="2 3">
    <name type="scientific">Trichogramma kaykai</name>
    <dbReference type="NCBI Taxonomy" id="54128"/>
    <lineage>
        <taxon>Eukaryota</taxon>
        <taxon>Metazoa</taxon>
        <taxon>Ecdysozoa</taxon>
        <taxon>Arthropoda</taxon>
        <taxon>Hexapoda</taxon>
        <taxon>Insecta</taxon>
        <taxon>Pterygota</taxon>
        <taxon>Neoptera</taxon>
        <taxon>Endopterygota</taxon>
        <taxon>Hymenoptera</taxon>
        <taxon>Apocrita</taxon>
        <taxon>Proctotrupomorpha</taxon>
        <taxon>Chalcidoidea</taxon>
        <taxon>Trichogrammatidae</taxon>
        <taxon>Trichogramma</taxon>
    </lineage>
</organism>
<protein>
    <submittedName>
        <fullName evidence="2">Uncharacterized protein</fullName>
    </submittedName>
</protein>
<proteinExistence type="predicted"/>
<sequence>MDTKKKFSWAKNGFAKCPFPAAKFKTSKFLPIKEEHAALCLQCNQILHNTVDDRLQSHRKRCIWVPKKVDKATNTSLKAEPAKIKQRSTSVPRRVSIASSIAQKEHFDNHKLKKEATYSERIEQLRQLVAQLNDEMKDLLVVEQSVAQLTPCRNINIQPIIEATNINQTPISLVCRKSNNTINDINNNQVSVSSATKEMKIPTLQERKSRLEAAQSCSLASSVIEDLEISKLNRNRDSSLRRLVMEFEDSKAVNEQSKEKNDNLVKKQYDNYEKVVALLEKRKSAKCNLARRGRLVKEATSEQ</sequence>
<reference evidence="2 3" key="1">
    <citation type="journal article" date="2024" name="bioRxiv">
        <title>A reference genome for Trichogramma kaykai: A tiny desert-dwelling parasitoid wasp with competing sex-ratio distorters.</title>
        <authorList>
            <person name="Culotta J."/>
            <person name="Lindsey A.R."/>
        </authorList>
    </citation>
    <scope>NUCLEOTIDE SEQUENCE [LARGE SCALE GENOMIC DNA]</scope>
    <source>
        <strain evidence="2 3">KSX58</strain>
    </source>
</reference>
<accession>A0ABD2W9E3</accession>
<dbReference type="Proteomes" id="UP001627154">
    <property type="component" value="Unassembled WGS sequence"/>
</dbReference>
<keyword evidence="3" id="KW-1185">Reference proteome</keyword>